<dbReference type="PANTHER" id="PTHR30471:SF3">
    <property type="entry name" value="UPF0758 PROTEIN YEES-RELATED"/>
    <property type="match status" value="1"/>
</dbReference>
<reference evidence="8 9" key="1">
    <citation type="submission" date="2019-03" db="EMBL/GenBank/DDBJ databases">
        <title>Genomic Encyclopedia of Type Strains, Phase IV (KMG-IV): sequencing the most valuable type-strain genomes for metagenomic binning, comparative biology and taxonomic classification.</title>
        <authorList>
            <person name="Goeker M."/>
        </authorList>
    </citation>
    <scope>NUCLEOTIDE SEQUENCE [LARGE SCALE GENOMIC DNA]</scope>
    <source>
        <strain evidence="8 9">DSM 103792</strain>
    </source>
</reference>
<keyword evidence="1" id="KW-0645">Protease</keyword>
<dbReference type="Proteomes" id="UP000295375">
    <property type="component" value="Unassembled WGS sequence"/>
</dbReference>
<dbReference type="NCBIfam" id="NF000642">
    <property type="entry name" value="PRK00024.1"/>
    <property type="match status" value="1"/>
</dbReference>
<dbReference type="InterPro" id="IPR025657">
    <property type="entry name" value="RadC_JAB"/>
</dbReference>
<evidence type="ECO:0000256" key="4">
    <source>
        <dbReference type="ARBA" id="ARBA00022833"/>
    </source>
</evidence>
<dbReference type="AlphaFoldDB" id="A0A4R6UR34"/>
<dbReference type="GO" id="GO:0006508">
    <property type="term" value="P:proteolysis"/>
    <property type="evidence" value="ECO:0007669"/>
    <property type="project" value="UniProtKB-KW"/>
</dbReference>
<evidence type="ECO:0000256" key="6">
    <source>
        <dbReference type="RuleBase" id="RU003797"/>
    </source>
</evidence>
<dbReference type="Pfam" id="PF20582">
    <property type="entry name" value="UPF0758_N"/>
    <property type="match status" value="1"/>
</dbReference>
<dbReference type="InterPro" id="IPR020891">
    <property type="entry name" value="UPF0758_CS"/>
</dbReference>
<evidence type="ECO:0000256" key="5">
    <source>
        <dbReference type="ARBA" id="ARBA00023049"/>
    </source>
</evidence>
<keyword evidence="4" id="KW-0862">Zinc</keyword>
<accession>A0A4R6UR34</accession>
<comment type="caution">
    <text evidence="8">The sequence shown here is derived from an EMBL/GenBank/DDBJ whole genome shotgun (WGS) entry which is preliminary data.</text>
</comment>
<dbReference type="InterPro" id="IPR046778">
    <property type="entry name" value="UPF0758_N"/>
</dbReference>
<keyword evidence="2" id="KW-0479">Metal-binding</keyword>
<dbReference type="SUPFAM" id="SSF102712">
    <property type="entry name" value="JAB1/MPN domain"/>
    <property type="match status" value="1"/>
</dbReference>
<dbReference type="InterPro" id="IPR037518">
    <property type="entry name" value="MPN"/>
</dbReference>
<dbReference type="InterPro" id="IPR010994">
    <property type="entry name" value="RuvA_2-like"/>
</dbReference>
<evidence type="ECO:0000259" key="7">
    <source>
        <dbReference type="PROSITE" id="PS50249"/>
    </source>
</evidence>
<dbReference type="CDD" id="cd08071">
    <property type="entry name" value="MPN_DUF2466"/>
    <property type="match status" value="1"/>
</dbReference>
<evidence type="ECO:0000313" key="9">
    <source>
        <dbReference type="Proteomes" id="UP000295375"/>
    </source>
</evidence>
<dbReference type="SUPFAM" id="SSF47781">
    <property type="entry name" value="RuvA domain 2-like"/>
    <property type="match status" value="1"/>
</dbReference>
<dbReference type="Pfam" id="PF04002">
    <property type="entry name" value="RadC"/>
    <property type="match status" value="1"/>
</dbReference>
<dbReference type="EMBL" id="SNYM01000004">
    <property type="protein sequence ID" value="TDQ49442.1"/>
    <property type="molecule type" value="Genomic_DNA"/>
</dbReference>
<dbReference type="RefSeq" id="WP_133589040.1">
    <property type="nucleotide sequence ID" value="NZ_CP037953.1"/>
</dbReference>
<feature type="domain" description="MPN" evidence="7">
    <location>
        <begin position="102"/>
        <end position="224"/>
    </location>
</feature>
<evidence type="ECO:0000313" key="8">
    <source>
        <dbReference type="EMBL" id="TDQ49442.1"/>
    </source>
</evidence>
<keyword evidence="5" id="KW-0482">Metalloprotease</keyword>
<dbReference type="InterPro" id="IPR001405">
    <property type="entry name" value="UPF0758"/>
</dbReference>
<dbReference type="NCBIfam" id="TIGR00608">
    <property type="entry name" value="radc"/>
    <property type="match status" value="1"/>
</dbReference>
<dbReference type="GO" id="GO:0046872">
    <property type="term" value="F:metal ion binding"/>
    <property type="evidence" value="ECO:0007669"/>
    <property type="project" value="UniProtKB-KW"/>
</dbReference>
<sequence>MRVADLPLPERPRERLLQYGPQSLSDAELLAILLRTGRKGQSAIQLGHELLAHTGGLAGLLKREQRDIQQIKGLGPAKSAQLSAALELSRRCLMAELKKGDALTSPQQTRRYLQAELASEPNEVFAVLFLDTRHRVIALEKLFQGTIDGASVHPRVIVQRAMALNAAAIICSHNHPSGVAEPSSSDELLTRTLKEALALVDVRLLDHIIVTRQQAVSLAERGLL</sequence>
<keyword evidence="3" id="KW-0378">Hydrolase</keyword>
<dbReference type="Gene3D" id="3.40.140.10">
    <property type="entry name" value="Cytidine Deaminase, domain 2"/>
    <property type="match status" value="1"/>
</dbReference>
<name>A0A4R6UR34_9GAMM</name>
<gene>
    <name evidence="8" type="ORF">EV696_104147</name>
</gene>
<keyword evidence="9" id="KW-1185">Reference proteome</keyword>
<protein>
    <submittedName>
        <fullName evidence="8">DNA replication and repair protein RadC</fullName>
    </submittedName>
</protein>
<dbReference type="PANTHER" id="PTHR30471">
    <property type="entry name" value="DNA REPAIR PROTEIN RADC"/>
    <property type="match status" value="1"/>
</dbReference>
<evidence type="ECO:0000256" key="1">
    <source>
        <dbReference type="ARBA" id="ARBA00022670"/>
    </source>
</evidence>
<organism evidence="8 9">
    <name type="scientific">Permianibacter aggregans</name>
    <dbReference type="NCBI Taxonomy" id="1510150"/>
    <lineage>
        <taxon>Bacteria</taxon>
        <taxon>Pseudomonadati</taxon>
        <taxon>Pseudomonadota</taxon>
        <taxon>Gammaproteobacteria</taxon>
        <taxon>Pseudomonadales</taxon>
        <taxon>Pseudomonadaceae</taxon>
        <taxon>Permianibacter</taxon>
    </lineage>
</organism>
<dbReference type="PROSITE" id="PS01302">
    <property type="entry name" value="UPF0758"/>
    <property type="match status" value="1"/>
</dbReference>
<evidence type="ECO:0000256" key="3">
    <source>
        <dbReference type="ARBA" id="ARBA00022801"/>
    </source>
</evidence>
<proteinExistence type="inferred from homology"/>
<comment type="similarity">
    <text evidence="6">Belongs to the UPF0758 family.</text>
</comment>
<dbReference type="PROSITE" id="PS50249">
    <property type="entry name" value="MPN"/>
    <property type="match status" value="1"/>
</dbReference>
<dbReference type="GO" id="GO:0008237">
    <property type="term" value="F:metallopeptidase activity"/>
    <property type="evidence" value="ECO:0007669"/>
    <property type="project" value="UniProtKB-KW"/>
</dbReference>
<evidence type="ECO:0000256" key="2">
    <source>
        <dbReference type="ARBA" id="ARBA00022723"/>
    </source>
</evidence>
<dbReference type="OrthoDB" id="9804482at2"/>